<dbReference type="RefSeq" id="YP_008126551.1">
    <property type="nucleotide sequence ID" value="NC_021537.1"/>
</dbReference>
<keyword evidence="2" id="KW-1185">Reference proteome</keyword>
<protein>
    <submittedName>
        <fullName evidence="1">Uncharacterized protein</fullName>
    </submittedName>
</protein>
<name>R9TQM9_9CAUD</name>
<dbReference type="Proteomes" id="UP000202528">
    <property type="component" value="Segment"/>
</dbReference>
<dbReference type="KEGG" id="vg:16045686"/>
<evidence type="ECO:0000313" key="1">
    <source>
        <dbReference type="EMBL" id="AGN33804.1"/>
    </source>
</evidence>
<reference evidence="1 2" key="1">
    <citation type="submission" date="2010-09" db="EMBL/GenBank/DDBJ databases">
        <title>The Genome Sequence of Halorubrum phage CGphi46.</title>
        <authorList>
            <consortium name="The Broad Institute Genome Sequencing Platform"/>
            <person name="Henn M.R."/>
            <person name="Dillon J."/>
            <person name="Levin J."/>
            <person name="Malboeuf C."/>
            <person name="Casali M."/>
            <person name="Russ C."/>
            <person name="Lennon N."/>
            <person name="Chapman S.B."/>
            <person name="Erlich R."/>
            <person name="Young S.K."/>
            <person name="Yandava C."/>
            <person name="Zeng Q."/>
            <person name="Fitzgerald M.F."/>
            <person name="Alvarado L."/>
            <person name="Anderson S."/>
            <person name="Berlin A."/>
            <person name="Chen Z."/>
            <person name="Freedman E."/>
            <person name="Gellesch M."/>
            <person name="Goldberg J."/>
            <person name="Green L."/>
            <person name="Griggs A."/>
            <person name="Gujja S."/>
            <person name="Heilman E."/>
            <person name="Heiman D."/>
            <person name="Hollinger A."/>
            <person name="Howarth C."/>
            <person name="Larson L."/>
            <person name="Mehta T."/>
            <person name="Neiman D."/>
            <person name="Pearson M."/>
            <person name="Roberts A."/>
            <person name="Ryan E."/>
            <person name="Saif S."/>
            <person name="Shea T."/>
            <person name="Shenoy N."/>
            <person name="Sisk P."/>
            <person name="Stolte C."/>
            <person name="Sykes S."/>
            <person name="White J."/>
            <person name="Haas B."/>
            <person name="Nusbaum C."/>
            <person name="Birren B."/>
        </authorList>
    </citation>
    <scope>NUCLEOTIDE SEQUENCE [LARGE SCALE GENOMIC DNA]</scope>
    <source>
        <strain evidence="1 2">CGphi46</strain>
    </source>
</reference>
<sequence length="100" mass="11523">MDTRQVRARRATTPDEAMGVLRGEKRRVGVVEANTGDQVVALRRTRYGSIEAEVFIEELSERRWVPVTDKQARKIVYRARRPDEGGDTLRLVPPENYPEE</sequence>
<dbReference type="GeneID" id="16045686"/>
<dbReference type="EMBL" id="HQ332141">
    <property type="protein sequence ID" value="AGN33804.1"/>
    <property type="molecule type" value="Genomic_DNA"/>
</dbReference>
<gene>
    <name evidence="1" type="ORF">HALG_00016</name>
</gene>
<proteinExistence type="predicted"/>
<organism evidence="1 2">
    <name type="scientific">Halorubrum virus CGphi46</name>
    <dbReference type="NCBI Taxonomy" id="754066"/>
    <lineage>
        <taxon>Viruses</taxon>
        <taxon>Duplodnaviria</taxon>
        <taxon>Heunggongvirae</taxon>
        <taxon>Uroviricota</taxon>
        <taxon>Caudoviricetes</taxon>
        <taxon>Kirjokansivirales</taxon>
        <taxon>Graaviviridae</taxon>
        <taxon>Seejivirus</taxon>
        <taxon>Seejivirus salhabitans</taxon>
    </lineage>
</organism>
<accession>R9TQM9</accession>
<evidence type="ECO:0000313" key="2">
    <source>
        <dbReference type="Proteomes" id="UP000202528"/>
    </source>
</evidence>